<sequence length="107" mass="12532">MQRIGFRLQLDASRLDEYVEHHKNVWPEMQTALSETGWHNYTLYLDRSDATLFGYFETSDLQAALDGMAKTDVNDRWQAMMGEFFVSLNGRRPDEGFLLLEDIFHLP</sequence>
<dbReference type="Pfam" id="PF05336">
    <property type="entry name" value="rhaM"/>
    <property type="match status" value="1"/>
</dbReference>
<dbReference type="GO" id="GO:0016857">
    <property type="term" value="F:racemase and epimerase activity, acting on carbohydrates and derivatives"/>
    <property type="evidence" value="ECO:0007669"/>
    <property type="project" value="InterPro"/>
</dbReference>
<proteinExistence type="predicted"/>
<reference evidence="1" key="1">
    <citation type="submission" date="2020-05" db="EMBL/GenBank/DDBJ databases">
        <authorList>
            <person name="Chiriac C."/>
            <person name="Salcher M."/>
            <person name="Ghai R."/>
            <person name="Kavagutti S V."/>
        </authorList>
    </citation>
    <scope>NUCLEOTIDE SEQUENCE</scope>
</reference>
<organism evidence="1">
    <name type="scientific">freshwater metagenome</name>
    <dbReference type="NCBI Taxonomy" id="449393"/>
    <lineage>
        <taxon>unclassified sequences</taxon>
        <taxon>metagenomes</taxon>
        <taxon>ecological metagenomes</taxon>
    </lineage>
</organism>
<dbReference type="AlphaFoldDB" id="A0A6J6IRP1"/>
<dbReference type="GO" id="GO:0019301">
    <property type="term" value="P:rhamnose catabolic process"/>
    <property type="evidence" value="ECO:0007669"/>
    <property type="project" value="TreeGrafter"/>
</dbReference>
<dbReference type="PANTHER" id="PTHR34389">
    <property type="entry name" value="L-RHAMNOSE MUTAROTASE"/>
    <property type="match status" value="1"/>
</dbReference>
<dbReference type="InterPro" id="IPR011008">
    <property type="entry name" value="Dimeric_a/b-barrel"/>
</dbReference>
<dbReference type="EMBL" id="CAEZVM010000007">
    <property type="protein sequence ID" value="CAB4627311.1"/>
    <property type="molecule type" value="Genomic_DNA"/>
</dbReference>
<dbReference type="SUPFAM" id="SSF54909">
    <property type="entry name" value="Dimeric alpha+beta barrel"/>
    <property type="match status" value="1"/>
</dbReference>
<dbReference type="InterPro" id="IPR008000">
    <property type="entry name" value="Rham/fucose_mutarotase"/>
</dbReference>
<name>A0A6J6IRP1_9ZZZZ</name>
<dbReference type="PANTHER" id="PTHR34389:SF2">
    <property type="entry name" value="L-RHAMNOSE MUTAROTASE"/>
    <property type="match status" value="1"/>
</dbReference>
<gene>
    <name evidence="1" type="ORF">UFOPK2032_00341</name>
</gene>
<accession>A0A6J6IRP1</accession>
<evidence type="ECO:0000313" key="1">
    <source>
        <dbReference type="EMBL" id="CAB4627311.1"/>
    </source>
</evidence>
<protein>
    <submittedName>
        <fullName evidence="1">Unannotated protein</fullName>
    </submittedName>
</protein>
<dbReference type="Gene3D" id="3.30.70.100">
    <property type="match status" value="1"/>
</dbReference>